<dbReference type="HOGENOM" id="CLU_094970_1_0_10"/>
<dbReference type="Pfam" id="PF13686">
    <property type="entry name" value="DrsE_2"/>
    <property type="match status" value="1"/>
</dbReference>
<dbReference type="PANTHER" id="PTHR34655">
    <property type="entry name" value="CONSERVED WITHIN P. AEROPHILUM"/>
    <property type="match status" value="1"/>
</dbReference>
<evidence type="ECO:0000313" key="1">
    <source>
        <dbReference type="EMBL" id="ACF13117.1"/>
    </source>
</evidence>
<dbReference type="Gene3D" id="3.40.1260.10">
    <property type="entry name" value="DsrEFH-like"/>
    <property type="match status" value="1"/>
</dbReference>
<protein>
    <recommendedName>
        <fullName evidence="3">Peroxiredoxin family protein</fullName>
    </recommendedName>
</protein>
<dbReference type="STRING" id="517418.Ctha_0647"/>
<dbReference type="eggNOG" id="COG2210">
    <property type="taxonomic scope" value="Bacteria"/>
</dbReference>
<evidence type="ECO:0000313" key="2">
    <source>
        <dbReference type="Proteomes" id="UP000001208"/>
    </source>
</evidence>
<dbReference type="SUPFAM" id="SSF75169">
    <property type="entry name" value="DsrEFH-like"/>
    <property type="match status" value="1"/>
</dbReference>
<keyword evidence="2" id="KW-1185">Reference proteome</keyword>
<evidence type="ECO:0008006" key="3">
    <source>
        <dbReference type="Google" id="ProtNLM"/>
    </source>
</evidence>
<dbReference type="EMBL" id="CP001100">
    <property type="protein sequence ID" value="ACF13117.1"/>
    <property type="molecule type" value="Genomic_DNA"/>
</dbReference>
<dbReference type="PANTHER" id="PTHR34655:SF2">
    <property type="entry name" value="PEROXIREDOXIN FAMILY PROTEIN"/>
    <property type="match status" value="1"/>
</dbReference>
<gene>
    <name evidence="1" type="ordered locus">Ctha_0647</name>
</gene>
<dbReference type="AlphaFoldDB" id="B3QVR0"/>
<name>B3QVR0_CHLT3</name>
<dbReference type="InterPro" id="IPR032836">
    <property type="entry name" value="DsrE2-like"/>
</dbReference>
<dbReference type="RefSeq" id="WP_012499201.1">
    <property type="nucleotide sequence ID" value="NC_011026.1"/>
</dbReference>
<sequence length="151" mass="16380">MEKISFICSKGSLDMAYPGLIMGNAARMVGIEVNLFFTFWGMDIINKKKMAGLRLATVGNPSMGVPTLVGSIPGMDVFATSQMKKSLEKLDVPDVPEFLDTLCDAGAKMYACALAAEMFELKKENLHEGVEDIITAPEFFEIADGGSIIFI</sequence>
<accession>B3QVR0</accession>
<dbReference type="InterPro" id="IPR027396">
    <property type="entry name" value="DsrEFH-like"/>
</dbReference>
<organism evidence="1 2">
    <name type="scientific">Chloroherpeton thalassium (strain ATCC 35110 / GB-78)</name>
    <dbReference type="NCBI Taxonomy" id="517418"/>
    <lineage>
        <taxon>Bacteria</taxon>
        <taxon>Pseudomonadati</taxon>
        <taxon>Chlorobiota</taxon>
        <taxon>Chlorobiia</taxon>
        <taxon>Chlorobiales</taxon>
        <taxon>Chloroherpetonaceae</taxon>
        <taxon>Chloroherpeton</taxon>
    </lineage>
</organism>
<dbReference type="KEGG" id="cts:Ctha_0647"/>
<proteinExistence type="predicted"/>
<reference evidence="1 2" key="1">
    <citation type="submission" date="2008-06" db="EMBL/GenBank/DDBJ databases">
        <title>Complete sequence of Chloroherpeton thalassium ATCC 35110.</title>
        <authorList>
            <consortium name="US DOE Joint Genome Institute"/>
            <person name="Lucas S."/>
            <person name="Copeland A."/>
            <person name="Lapidus A."/>
            <person name="Glavina del Rio T."/>
            <person name="Dalin E."/>
            <person name="Tice H."/>
            <person name="Bruce D."/>
            <person name="Goodwin L."/>
            <person name="Pitluck S."/>
            <person name="Schmutz J."/>
            <person name="Larimer F."/>
            <person name="Land M."/>
            <person name="Hauser L."/>
            <person name="Kyrpides N."/>
            <person name="Mikhailova N."/>
            <person name="Liu Z."/>
            <person name="Li T."/>
            <person name="Zhao F."/>
            <person name="Overmann J."/>
            <person name="Bryant D.A."/>
            <person name="Richardson P."/>
        </authorList>
    </citation>
    <scope>NUCLEOTIDE SEQUENCE [LARGE SCALE GENOMIC DNA]</scope>
    <source>
        <strain evidence="2">ATCC 35110 / GB-78</strain>
    </source>
</reference>
<dbReference type="Proteomes" id="UP000001208">
    <property type="component" value="Chromosome"/>
</dbReference>